<sequence>MVEKAHQAPVASTLAWLIALVAAANSFFNWQKAWQGYTQTQLTLQFALTEWELRTAEARAASSDEEGVALLKEGLQKFIKTVSEAVSGETAQYFEGVKIPETRTKP</sequence>
<proteinExistence type="predicted"/>
<accession>A0A1I7I181</accession>
<reference evidence="2" key="1">
    <citation type="submission" date="2016-10" db="EMBL/GenBank/DDBJ databases">
        <authorList>
            <person name="Varghese N."/>
            <person name="Submissions S."/>
        </authorList>
    </citation>
    <scope>NUCLEOTIDE SEQUENCE [LARGE SCALE GENOMIC DNA]</scope>
    <source>
        <strain evidence="2">Nl14</strain>
    </source>
</reference>
<gene>
    <name evidence="1" type="ORF">SAMN05216417_11376</name>
</gene>
<dbReference type="AlphaFoldDB" id="A0A1I7I181"/>
<dbReference type="RefSeq" id="WP_074975329.1">
    <property type="nucleotide sequence ID" value="NZ_FPBZ01000013.1"/>
</dbReference>
<name>A0A1I7I181_9PROT</name>
<evidence type="ECO:0000313" key="1">
    <source>
        <dbReference type="EMBL" id="SFU66675.1"/>
    </source>
</evidence>
<protein>
    <submittedName>
        <fullName evidence="1">Uncharacterized protein</fullName>
    </submittedName>
</protein>
<evidence type="ECO:0000313" key="2">
    <source>
        <dbReference type="Proteomes" id="UP000182649"/>
    </source>
</evidence>
<dbReference type="OrthoDB" id="9182808at2"/>
<dbReference type="EMBL" id="FPBZ01000013">
    <property type="protein sequence ID" value="SFU66675.1"/>
    <property type="molecule type" value="Genomic_DNA"/>
</dbReference>
<organism evidence="1 2">
    <name type="scientific">Nitrosospira multiformis</name>
    <dbReference type="NCBI Taxonomy" id="1231"/>
    <lineage>
        <taxon>Bacteria</taxon>
        <taxon>Pseudomonadati</taxon>
        <taxon>Pseudomonadota</taxon>
        <taxon>Betaproteobacteria</taxon>
        <taxon>Nitrosomonadales</taxon>
        <taxon>Nitrosomonadaceae</taxon>
        <taxon>Nitrosospira</taxon>
    </lineage>
</organism>
<dbReference type="Proteomes" id="UP000182649">
    <property type="component" value="Unassembled WGS sequence"/>
</dbReference>